<keyword evidence="3" id="KW-0645">Protease</keyword>
<dbReference type="GO" id="GO:0004177">
    <property type="term" value="F:aminopeptidase activity"/>
    <property type="evidence" value="ECO:0007669"/>
    <property type="project" value="UniProtKB-KW"/>
</dbReference>
<keyword evidence="1" id="KW-1133">Transmembrane helix</keyword>
<keyword evidence="3" id="KW-0378">Hydrolase</keyword>
<keyword evidence="3" id="KW-0031">Aminopeptidase</keyword>
<dbReference type="AlphaFoldDB" id="A0A839EFF1"/>
<name>A0A839EFF1_9HYPH</name>
<keyword evidence="1" id="KW-0472">Membrane</keyword>
<feature type="chain" id="PRO_5032535849" evidence="2">
    <location>
        <begin position="22"/>
        <end position="53"/>
    </location>
</feature>
<dbReference type="RefSeq" id="WP_182549352.1">
    <property type="nucleotide sequence ID" value="NZ_JACGXN010000002.1"/>
</dbReference>
<keyword evidence="2" id="KW-0732">Signal</keyword>
<sequence>MKSSYSISPSRLTLYATLALAAAVATGVTFAAWFNHGDTIFLSLIQAGLSWCM</sequence>
<keyword evidence="1" id="KW-0812">Transmembrane</keyword>
<comment type="caution">
    <text evidence="3">The sequence shown here is derived from an EMBL/GenBank/DDBJ whole genome shotgun (WGS) entry which is preliminary data.</text>
</comment>
<keyword evidence="4" id="KW-1185">Reference proteome</keyword>
<reference evidence="3 4" key="1">
    <citation type="submission" date="2020-07" db="EMBL/GenBank/DDBJ databases">
        <title>Genomic Encyclopedia of Type Strains, Phase IV (KMG-V): Genome sequencing to study the core and pangenomes of soil and plant-associated prokaryotes.</title>
        <authorList>
            <person name="Whitman W."/>
        </authorList>
    </citation>
    <scope>NUCLEOTIDE SEQUENCE [LARGE SCALE GENOMIC DNA]</scope>
    <source>
        <strain evidence="3 4">AN3</strain>
    </source>
</reference>
<dbReference type="EMBL" id="JACGXN010000002">
    <property type="protein sequence ID" value="MBA8878691.1"/>
    <property type="molecule type" value="Genomic_DNA"/>
</dbReference>
<gene>
    <name evidence="3" type="ORF">FHW16_002403</name>
</gene>
<evidence type="ECO:0000256" key="2">
    <source>
        <dbReference type="SAM" id="SignalP"/>
    </source>
</evidence>
<dbReference type="Proteomes" id="UP000549052">
    <property type="component" value="Unassembled WGS sequence"/>
</dbReference>
<protein>
    <submittedName>
        <fullName evidence="3">Leucyl aminopeptidase</fullName>
    </submittedName>
</protein>
<organism evidence="3 4">
    <name type="scientific">Phyllobacterium myrsinacearum</name>
    <dbReference type="NCBI Taxonomy" id="28101"/>
    <lineage>
        <taxon>Bacteria</taxon>
        <taxon>Pseudomonadati</taxon>
        <taxon>Pseudomonadota</taxon>
        <taxon>Alphaproteobacteria</taxon>
        <taxon>Hyphomicrobiales</taxon>
        <taxon>Phyllobacteriaceae</taxon>
        <taxon>Phyllobacterium</taxon>
    </lineage>
</organism>
<feature type="transmembrane region" description="Helical" evidence="1">
    <location>
        <begin position="12"/>
        <end position="34"/>
    </location>
</feature>
<evidence type="ECO:0000313" key="4">
    <source>
        <dbReference type="Proteomes" id="UP000549052"/>
    </source>
</evidence>
<accession>A0A839EFF1</accession>
<proteinExistence type="predicted"/>
<evidence type="ECO:0000313" key="3">
    <source>
        <dbReference type="EMBL" id="MBA8878691.1"/>
    </source>
</evidence>
<feature type="signal peptide" evidence="2">
    <location>
        <begin position="1"/>
        <end position="21"/>
    </location>
</feature>
<evidence type="ECO:0000256" key="1">
    <source>
        <dbReference type="SAM" id="Phobius"/>
    </source>
</evidence>